<organism evidence="1 2">
    <name type="scientific">Jaapia argillacea MUCL 33604</name>
    <dbReference type="NCBI Taxonomy" id="933084"/>
    <lineage>
        <taxon>Eukaryota</taxon>
        <taxon>Fungi</taxon>
        <taxon>Dikarya</taxon>
        <taxon>Basidiomycota</taxon>
        <taxon>Agaricomycotina</taxon>
        <taxon>Agaricomycetes</taxon>
        <taxon>Agaricomycetidae</taxon>
        <taxon>Jaapiales</taxon>
        <taxon>Jaapiaceae</taxon>
        <taxon>Jaapia</taxon>
    </lineage>
</organism>
<keyword evidence="2" id="KW-1185">Reference proteome</keyword>
<gene>
    <name evidence="1" type="ORF">JAAARDRAFT_94790</name>
</gene>
<evidence type="ECO:0000313" key="2">
    <source>
        <dbReference type="Proteomes" id="UP000027265"/>
    </source>
</evidence>
<dbReference type="AlphaFoldDB" id="A0A067PD93"/>
<dbReference type="HOGENOM" id="CLU_2032105_0_0_1"/>
<proteinExistence type="predicted"/>
<dbReference type="EMBL" id="KL197745">
    <property type="protein sequence ID" value="KDQ51820.1"/>
    <property type="molecule type" value="Genomic_DNA"/>
</dbReference>
<dbReference type="Pfam" id="PF20414">
    <property type="entry name" value="DUF6698"/>
    <property type="match status" value="1"/>
</dbReference>
<dbReference type="STRING" id="933084.A0A067PD93"/>
<dbReference type="OrthoDB" id="3231188at2759"/>
<sequence length="122" mass="13745">IFAPILFPDLKKNKKTVFLNEALQKVLKVILFGPSSLNPGPHAKPKTYAQLWGVTEVTPGAIALATVLVRFIASPDKELTLVGAESHIPYRKDFNTYKKILITESDNKNIKRLFNQFNSFIF</sequence>
<feature type="non-terminal residue" evidence="1">
    <location>
        <position position="1"/>
    </location>
</feature>
<reference evidence="2" key="1">
    <citation type="journal article" date="2014" name="Proc. Natl. Acad. Sci. U.S.A.">
        <title>Extensive sampling of basidiomycete genomes demonstrates inadequacy of the white-rot/brown-rot paradigm for wood decay fungi.</title>
        <authorList>
            <person name="Riley R."/>
            <person name="Salamov A.A."/>
            <person name="Brown D.W."/>
            <person name="Nagy L.G."/>
            <person name="Floudas D."/>
            <person name="Held B.W."/>
            <person name="Levasseur A."/>
            <person name="Lombard V."/>
            <person name="Morin E."/>
            <person name="Otillar R."/>
            <person name="Lindquist E.A."/>
            <person name="Sun H."/>
            <person name="LaButti K.M."/>
            <person name="Schmutz J."/>
            <person name="Jabbour D."/>
            <person name="Luo H."/>
            <person name="Baker S.E."/>
            <person name="Pisabarro A.G."/>
            <person name="Walton J.D."/>
            <person name="Blanchette R.A."/>
            <person name="Henrissat B."/>
            <person name="Martin F."/>
            <person name="Cullen D."/>
            <person name="Hibbett D.S."/>
            <person name="Grigoriev I.V."/>
        </authorList>
    </citation>
    <scope>NUCLEOTIDE SEQUENCE [LARGE SCALE GENOMIC DNA]</scope>
    <source>
        <strain evidence="2">MUCL 33604</strain>
    </source>
</reference>
<accession>A0A067PD93</accession>
<protein>
    <submittedName>
        <fullName evidence="1">Uncharacterized protein</fullName>
    </submittedName>
</protein>
<name>A0A067PD93_9AGAM</name>
<evidence type="ECO:0000313" key="1">
    <source>
        <dbReference type="EMBL" id="KDQ51820.1"/>
    </source>
</evidence>
<feature type="non-terminal residue" evidence="1">
    <location>
        <position position="122"/>
    </location>
</feature>
<dbReference type="InterPro" id="IPR046521">
    <property type="entry name" value="DUF6698"/>
</dbReference>
<dbReference type="InParanoid" id="A0A067PD93"/>
<dbReference type="Proteomes" id="UP000027265">
    <property type="component" value="Unassembled WGS sequence"/>
</dbReference>